<dbReference type="Proteomes" id="UP000031036">
    <property type="component" value="Unassembled WGS sequence"/>
</dbReference>
<sequence length="277" mass="31511">MLSLCRPSLTVIVLVVVYSHLAISETSKQNEVIDTDQIIYPALRPLIEIFDILQENAKALEYADKVEKERNENMLPKSIFDLLAPKPSTTTPRPLIERLFEPLFEPLKSELNKLNKASSLDEEKLKKTTREPLRLFRDQVSPPELMLNSDSVRRSPHERVEEELTSPFPHTTVPLISLLEPLGQNARRREQVEVGRDRSVNVLGMPVGRRDGLLLSPLKGLSLGNQDMYGPISINDKYNVNWGFFDKLGTLFNSATQQVLASFWRLYNLNGYSKSPV</sequence>
<evidence type="ECO:0000313" key="3">
    <source>
        <dbReference type="Proteomes" id="UP000031036"/>
    </source>
</evidence>
<reference evidence="2 3" key="1">
    <citation type="submission" date="2014-11" db="EMBL/GenBank/DDBJ databases">
        <title>Genetic blueprint of the zoonotic pathogen Toxocara canis.</title>
        <authorList>
            <person name="Zhu X.-Q."/>
            <person name="Korhonen P.K."/>
            <person name="Cai H."/>
            <person name="Young N.D."/>
            <person name="Nejsum P."/>
            <person name="von Samson-Himmelstjerna G."/>
            <person name="Boag P.R."/>
            <person name="Tan P."/>
            <person name="Li Q."/>
            <person name="Min J."/>
            <person name="Yang Y."/>
            <person name="Wang X."/>
            <person name="Fang X."/>
            <person name="Hall R.S."/>
            <person name="Hofmann A."/>
            <person name="Sternberg P.W."/>
            <person name="Jex A.R."/>
            <person name="Gasser R.B."/>
        </authorList>
    </citation>
    <scope>NUCLEOTIDE SEQUENCE [LARGE SCALE GENOMIC DNA]</scope>
    <source>
        <strain evidence="2">PN_DK_2014</strain>
    </source>
</reference>
<dbReference type="OMA" id="EAIIYPR"/>
<protein>
    <submittedName>
        <fullName evidence="2">Uncharacterized protein R07G3.6</fullName>
    </submittedName>
</protein>
<gene>
    <name evidence="2" type="primary">R07G3.6</name>
    <name evidence="2" type="ORF">Tcan_14285</name>
</gene>
<organism evidence="2 3">
    <name type="scientific">Toxocara canis</name>
    <name type="common">Canine roundworm</name>
    <dbReference type="NCBI Taxonomy" id="6265"/>
    <lineage>
        <taxon>Eukaryota</taxon>
        <taxon>Metazoa</taxon>
        <taxon>Ecdysozoa</taxon>
        <taxon>Nematoda</taxon>
        <taxon>Chromadorea</taxon>
        <taxon>Rhabditida</taxon>
        <taxon>Spirurina</taxon>
        <taxon>Ascaridomorpha</taxon>
        <taxon>Ascaridoidea</taxon>
        <taxon>Toxocaridae</taxon>
        <taxon>Toxocara</taxon>
    </lineage>
</organism>
<keyword evidence="1" id="KW-0732">Signal</keyword>
<dbReference type="AlphaFoldDB" id="A0A0B2VC20"/>
<accession>A0A0B2VC20</accession>
<evidence type="ECO:0000256" key="1">
    <source>
        <dbReference type="SAM" id="SignalP"/>
    </source>
</evidence>
<proteinExistence type="predicted"/>
<feature type="signal peptide" evidence="1">
    <location>
        <begin position="1"/>
        <end position="24"/>
    </location>
</feature>
<dbReference type="EMBL" id="JPKZ01001951">
    <property type="protein sequence ID" value="KHN79048.1"/>
    <property type="molecule type" value="Genomic_DNA"/>
</dbReference>
<dbReference type="OrthoDB" id="5852692at2759"/>
<feature type="chain" id="PRO_5002096056" evidence="1">
    <location>
        <begin position="25"/>
        <end position="277"/>
    </location>
</feature>
<name>A0A0B2VC20_TOXCA</name>
<keyword evidence="3" id="KW-1185">Reference proteome</keyword>
<comment type="caution">
    <text evidence="2">The sequence shown here is derived from an EMBL/GenBank/DDBJ whole genome shotgun (WGS) entry which is preliminary data.</text>
</comment>
<evidence type="ECO:0000313" key="2">
    <source>
        <dbReference type="EMBL" id="KHN79048.1"/>
    </source>
</evidence>